<dbReference type="InParanoid" id="A0A5F8GI81"/>
<dbReference type="STRING" id="13616.ENSMODP00000047169"/>
<evidence type="ECO:0000313" key="2">
    <source>
        <dbReference type="Ensembl" id="ENSMODP00000047169.1"/>
    </source>
</evidence>
<proteinExistence type="predicted"/>
<evidence type="ECO:0000256" key="1">
    <source>
        <dbReference type="SAM" id="MobiDB-lite"/>
    </source>
</evidence>
<dbReference type="Proteomes" id="UP000002280">
    <property type="component" value="Chromosome 1"/>
</dbReference>
<dbReference type="InterPro" id="IPR037391">
    <property type="entry name" value="PMF1-bd"/>
</dbReference>
<dbReference type="AlphaFoldDB" id="A0A5F8GI81"/>
<reference evidence="2" key="2">
    <citation type="submission" date="2025-08" db="UniProtKB">
        <authorList>
            <consortium name="Ensembl"/>
        </authorList>
    </citation>
    <scope>IDENTIFICATION</scope>
</reference>
<sequence>FLAAKDEQLVVFKVEMDTLKENLREEEIKPCAIPWGAHKDTWKLQLESQVVASNVHQWVKEQKNNTEKLGSRIREQVKCISQLADEKESILLLYTKIKKTRHRQSKDTYTPSIPESPSQ</sequence>
<dbReference type="Ensembl" id="ENSMODT00000080505.1">
    <property type="protein sequence ID" value="ENSMODP00000047169.1"/>
    <property type="gene ID" value="ENSMODG00000049584.1"/>
</dbReference>
<feature type="compositionally biased region" description="Polar residues" evidence="1">
    <location>
        <begin position="107"/>
        <end position="119"/>
    </location>
</feature>
<protein>
    <submittedName>
        <fullName evidence="2">Uncharacterized protein</fullName>
    </submittedName>
</protein>
<feature type="region of interest" description="Disordered" evidence="1">
    <location>
        <begin position="100"/>
        <end position="119"/>
    </location>
</feature>
<reference evidence="2 3" key="1">
    <citation type="journal article" date="2007" name="Nature">
        <title>Genome of the marsupial Monodelphis domestica reveals innovation in non-coding sequences.</title>
        <authorList>
            <person name="Mikkelsen T.S."/>
            <person name="Wakefield M.J."/>
            <person name="Aken B."/>
            <person name="Amemiya C.T."/>
            <person name="Chang J.L."/>
            <person name="Duke S."/>
            <person name="Garber M."/>
            <person name="Gentles A.J."/>
            <person name="Goodstadt L."/>
            <person name="Heger A."/>
            <person name="Jurka J."/>
            <person name="Kamal M."/>
            <person name="Mauceli E."/>
            <person name="Searle S.M."/>
            <person name="Sharpe T."/>
            <person name="Baker M.L."/>
            <person name="Batzer M.A."/>
            <person name="Benos P.V."/>
            <person name="Belov K."/>
            <person name="Clamp M."/>
            <person name="Cook A."/>
            <person name="Cuff J."/>
            <person name="Das R."/>
            <person name="Davidow L."/>
            <person name="Deakin J.E."/>
            <person name="Fazzari M.J."/>
            <person name="Glass J.L."/>
            <person name="Grabherr M."/>
            <person name="Greally J.M."/>
            <person name="Gu W."/>
            <person name="Hore T.A."/>
            <person name="Huttley G.A."/>
            <person name="Kleber M."/>
            <person name="Jirtle R.L."/>
            <person name="Koina E."/>
            <person name="Lee J.T."/>
            <person name="Mahony S."/>
            <person name="Marra M.A."/>
            <person name="Miller R.D."/>
            <person name="Nicholls R.D."/>
            <person name="Oda M."/>
            <person name="Papenfuss A.T."/>
            <person name="Parra Z.E."/>
            <person name="Pollock D.D."/>
            <person name="Ray D.A."/>
            <person name="Schein J.E."/>
            <person name="Speed T.P."/>
            <person name="Thompson K."/>
            <person name="VandeBerg J.L."/>
            <person name="Wade C.M."/>
            <person name="Walker J.A."/>
            <person name="Waters P.D."/>
            <person name="Webber C."/>
            <person name="Weidman J.R."/>
            <person name="Xie X."/>
            <person name="Zody M.C."/>
            <person name="Baldwin J."/>
            <person name="Abdouelleil A."/>
            <person name="Abdulkadir J."/>
            <person name="Abebe A."/>
            <person name="Abera B."/>
            <person name="Abreu J."/>
            <person name="Acer S.C."/>
            <person name="Aftuck L."/>
            <person name="Alexander A."/>
            <person name="An P."/>
            <person name="Anderson E."/>
            <person name="Anderson S."/>
            <person name="Arachi H."/>
            <person name="Azer M."/>
            <person name="Bachantsang P."/>
            <person name="Barry A."/>
            <person name="Bayul T."/>
            <person name="Berlin A."/>
            <person name="Bessette D."/>
            <person name="Bloom T."/>
            <person name="Bloom T."/>
            <person name="Boguslavskiy L."/>
            <person name="Bonnet C."/>
            <person name="Boukhgalter B."/>
            <person name="Bourzgui I."/>
            <person name="Brown A."/>
            <person name="Cahill P."/>
            <person name="Channer S."/>
            <person name="Cheshatsang Y."/>
            <person name="Chuda L."/>
            <person name="Citroen M."/>
            <person name="Collymore A."/>
            <person name="Cooke P."/>
            <person name="Costello M."/>
            <person name="D'Aco K."/>
            <person name="Daza R."/>
            <person name="De Haan G."/>
            <person name="DeGray S."/>
            <person name="DeMaso C."/>
            <person name="Dhargay N."/>
            <person name="Dooley K."/>
            <person name="Dooley E."/>
            <person name="Doricent M."/>
            <person name="Dorje P."/>
            <person name="Dorjee K."/>
            <person name="Dupes A."/>
            <person name="Elong R."/>
            <person name="Falk J."/>
            <person name="Farina A."/>
            <person name="Faro S."/>
            <person name="Ferguson D."/>
            <person name="Fisher S."/>
            <person name="Foley C.D."/>
            <person name="Franke A."/>
            <person name="Friedrich D."/>
            <person name="Gadbois L."/>
            <person name="Gearin G."/>
            <person name="Gearin C.R."/>
            <person name="Giannoukos G."/>
            <person name="Goode T."/>
            <person name="Graham J."/>
            <person name="Grandbois E."/>
            <person name="Grewal S."/>
            <person name="Gyaltsen K."/>
            <person name="Hafez N."/>
            <person name="Hagos B."/>
            <person name="Hall J."/>
            <person name="Henson C."/>
            <person name="Hollinger A."/>
            <person name="Honan T."/>
            <person name="Huard M.D."/>
            <person name="Hughes L."/>
            <person name="Hurhula B."/>
            <person name="Husby M.E."/>
            <person name="Kamat A."/>
            <person name="Kanga B."/>
            <person name="Kashin S."/>
            <person name="Khazanovich D."/>
            <person name="Kisner P."/>
            <person name="Lance K."/>
            <person name="Lara M."/>
            <person name="Lee W."/>
            <person name="Lennon N."/>
            <person name="Letendre F."/>
            <person name="LeVine R."/>
            <person name="Lipovsky A."/>
            <person name="Liu X."/>
            <person name="Liu J."/>
            <person name="Liu S."/>
            <person name="Lokyitsang T."/>
            <person name="Lokyitsang Y."/>
            <person name="Lubonja R."/>
            <person name="Lui A."/>
            <person name="MacDonald P."/>
            <person name="Magnisalis V."/>
            <person name="Maru K."/>
            <person name="Matthews C."/>
            <person name="McCusker W."/>
            <person name="McDonough S."/>
            <person name="Mehta T."/>
            <person name="Meldrim J."/>
            <person name="Meneus L."/>
            <person name="Mihai O."/>
            <person name="Mihalev A."/>
            <person name="Mihova T."/>
            <person name="Mittelman R."/>
            <person name="Mlenga V."/>
            <person name="Montmayeur A."/>
            <person name="Mulrain L."/>
            <person name="Navidi A."/>
            <person name="Naylor J."/>
            <person name="Negash T."/>
            <person name="Nguyen T."/>
            <person name="Nguyen N."/>
            <person name="Nicol R."/>
            <person name="Norbu C."/>
            <person name="Norbu N."/>
            <person name="Novod N."/>
            <person name="O'Neill B."/>
            <person name="Osman S."/>
            <person name="Markiewicz E."/>
            <person name="Oyono O.L."/>
            <person name="Patti C."/>
            <person name="Phunkhang P."/>
            <person name="Pierre F."/>
            <person name="Priest M."/>
            <person name="Raghuraman S."/>
            <person name="Rege F."/>
            <person name="Reyes R."/>
            <person name="Rise C."/>
            <person name="Rogov P."/>
            <person name="Ross K."/>
            <person name="Ryan E."/>
            <person name="Settipalli S."/>
            <person name="Shea T."/>
            <person name="Sherpa N."/>
            <person name="Shi L."/>
            <person name="Shih D."/>
            <person name="Sparrow T."/>
            <person name="Spaulding J."/>
            <person name="Stalker J."/>
            <person name="Stange-Thomann N."/>
            <person name="Stavropoulos S."/>
            <person name="Stone C."/>
            <person name="Strader C."/>
            <person name="Tesfaye S."/>
            <person name="Thomson T."/>
            <person name="Thoulutsang Y."/>
            <person name="Thoulutsang D."/>
            <person name="Topham K."/>
            <person name="Topping I."/>
            <person name="Tsamla T."/>
            <person name="Vassiliev H."/>
            <person name="Vo A."/>
            <person name="Wangchuk T."/>
            <person name="Wangdi T."/>
            <person name="Weiand M."/>
            <person name="Wilkinson J."/>
            <person name="Wilson A."/>
            <person name="Yadav S."/>
            <person name="Young G."/>
            <person name="Yu Q."/>
            <person name="Zembek L."/>
            <person name="Zhong D."/>
            <person name="Zimmer A."/>
            <person name="Zwirko Z."/>
            <person name="Jaffe D.B."/>
            <person name="Alvarez P."/>
            <person name="Brockman W."/>
            <person name="Butler J."/>
            <person name="Chin C."/>
            <person name="Gnerre S."/>
            <person name="MacCallum I."/>
            <person name="Graves J.A."/>
            <person name="Ponting C.P."/>
            <person name="Breen M."/>
            <person name="Samollow P.B."/>
            <person name="Lander E.S."/>
            <person name="Lindblad-Toh K."/>
        </authorList>
    </citation>
    <scope>NUCLEOTIDE SEQUENCE [LARGE SCALE GENOMIC DNA]</scope>
</reference>
<dbReference type="PANTHER" id="PTHR18881">
    <property type="entry name" value="POLYAMINE-MODULATED FACTOR 1-BINDING PROTEIN 1-RELATED"/>
    <property type="match status" value="1"/>
</dbReference>
<name>A0A5F8GI81_MONDO</name>
<organism evidence="2 3">
    <name type="scientific">Monodelphis domestica</name>
    <name type="common">Gray short-tailed opossum</name>
    <dbReference type="NCBI Taxonomy" id="13616"/>
    <lineage>
        <taxon>Eukaryota</taxon>
        <taxon>Metazoa</taxon>
        <taxon>Chordata</taxon>
        <taxon>Craniata</taxon>
        <taxon>Vertebrata</taxon>
        <taxon>Euteleostomi</taxon>
        <taxon>Mammalia</taxon>
        <taxon>Metatheria</taxon>
        <taxon>Didelphimorphia</taxon>
        <taxon>Didelphidae</taxon>
        <taxon>Monodelphis</taxon>
    </lineage>
</organism>
<evidence type="ECO:0000313" key="3">
    <source>
        <dbReference type="Proteomes" id="UP000002280"/>
    </source>
</evidence>
<accession>A0A5F8GI81</accession>
<reference evidence="2" key="3">
    <citation type="submission" date="2025-09" db="UniProtKB">
        <authorList>
            <consortium name="Ensembl"/>
        </authorList>
    </citation>
    <scope>IDENTIFICATION</scope>
</reference>
<dbReference type="Bgee" id="ENSMODG00000049584">
    <property type="expression patterns" value="Expressed in lung and 20 other cell types or tissues"/>
</dbReference>
<keyword evidence="3" id="KW-1185">Reference proteome</keyword>
<dbReference type="PANTHER" id="PTHR18881:SF2">
    <property type="entry name" value="POLYAMINE-MODULATED FACTOR 1-BINDING PROTEIN 1"/>
    <property type="match status" value="1"/>
</dbReference>